<organism evidence="2 3">
    <name type="scientific">Portunus trituberculatus</name>
    <name type="common">Swimming crab</name>
    <name type="synonym">Neptunus trituberculatus</name>
    <dbReference type="NCBI Taxonomy" id="210409"/>
    <lineage>
        <taxon>Eukaryota</taxon>
        <taxon>Metazoa</taxon>
        <taxon>Ecdysozoa</taxon>
        <taxon>Arthropoda</taxon>
        <taxon>Crustacea</taxon>
        <taxon>Multicrustacea</taxon>
        <taxon>Malacostraca</taxon>
        <taxon>Eumalacostraca</taxon>
        <taxon>Eucarida</taxon>
        <taxon>Decapoda</taxon>
        <taxon>Pleocyemata</taxon>
        <taxon>Brachyura</taxon>
        <taxon>Eubrachyura</taxon>
        <taxon>Portunoidea</taxon>
        <taxon>Portunidae</taxon>
        <taxon>Portuninae</taxon>
        <taxon>Portunus</taxon>
    </lineage>
</organism>
<accession>A0A5B7HH21</accession>
<feature type="region of interest" description="Disordered" evidence="1">
    <location>
        <begin position="70"/>
        <end position="131"/>
    </location>
</feature>
<name>A0A5B7HH21_PORTR</name>
<reference evidence="2 3" key="1">
    <citation type="submission" date="2019-05" db="EMBL/GenBank/DDBJ databases">
        <title>Another draft genome of Portunus trituberculatus and its Hox gene families provides insights of decapod evolution.</title>
        <authorList>
            <person name="Jeong J.-H."/>
            <person name="Song I."/>
            <person name="Kim S."/>
            <person name="Choi T."/>
            <person name="Kim D."/>
            <person name="Ryu S."/>
            <person name="Kim W."/>
        </authorList>
    </citation>
    <scope>NUCLEOTIDE SEQUENCE [LARGE SCALE GENOMIC DNA]</scope>
    <source>
        <tissue evidence="2">Muscle</tissue>
    </source>
</reference>
<evidence type="ECO:0000313" key="3">
    <source>
        <dbReference type="Proteomes" id="UP000324222"/>
    </source>
</evidence>
<comment type="caution">
    <text evidence="2">The sequence shown here is derived from an EMBL/GenBank/DDBJ whole genome shotgun (WGS) entry which is preliminary data.</text>
</comment>
<sequence length="131" mass="14618">MSTQQEEEQLCGHVEFKILWTHVRIPAVPYCLSPLLLRHHVPGGLLASCCQGDHICRHGLVKDKIFASSNERNERVHTRPPAASSPPLLPTPFRAPFPACQTHHAHTPVGSEGRSPREHQGTNTRRRLSNS</sequence>
<protein>
    <submittedName>
        <fullName evidence="2">Uncharacterized protein</fullName>
    </submittedName>
</protein>
<keyword evidence="3" id="KW-1185">Reference proteome</keyword>
<dbReference type="Proteomes" id="UP000324222">
    <property type="component" value="Unassembled WGS sequence"/>
</dbReference>
<evidence type="ECO:0000256" key="1">
    <source>
        <dbReference type="SAM" id="MobiDB-lite"/>
    </source>
</evidence>
<dbReference type="EMBL" id="VSRR010028771">
    <property type="protein sequence ID" value="MPC69029.1"/>
    <property type="molecule type" value="Genomic_DNA"/>
</dbReference>
<feature type="compositionally biased region" description="Pro residues" evidence="1">
    <location>
        <begin position="83"/>
        <end position="95"/>
    </location>
</feature>
<evidence type="ECO:0000313" key="2">
    <source>
        <dbReference type="EMBL" id="MPC69029.1"/>
    </source>
</evidence>
<gene>
    <name evidence="2" type="ORF">E2C01_063242</name>
</gene>
<dbReference type="AlphaFoldDB" id="A0A5B7HH21"/>
<proteinExistence type="predicted"/>